<dbReference type="EMBL" id="JBIAPK010000014">
    <property type="protein sequence ID" value="MFF3343322.1"/>
    <property type="molecule type" value="Genomic_DNA"/>
</dbReference>
<evidence type="ECO:0000256" key="2">
    <source>
        <dbReference type="ARBA" id="ARBA00023002"/>
    </source>
</evidence>
<dbReference type="SUPFAM" id="SSF51735">
    <property type="entry name" value="NAD(P)-binding Rossmann-fold domains"/>
    <property type="match status" value="1"/>
</dbReference>
<dbReference type="InterPro" id="IPR036291">
    <property type="entry name" value="NAD(P)-bd_dom_sf"/>
</dbReference>
<dbReference type="SUPFAM" id="SSF50129">
    <property type="entry name" value="GroES-like"/>
    <property type="match status" value="1"/>
</dbReference>
<protein>
    <submittedName>
        <fullName evidence="4">Zinc-binding dehydrogenase</fullName>
    </submittedName>
</protein>
<gene>
    <name evidence="4" type="ORF">ACFYWW_32280</name>
</gene>
<comment type="caution">
    <text evidence="4">The sequence shown here is derived from an EMBL/GenBank/DDBJ whole genome shotgun (WGS) entry which is preliminary data.</text>
</comment>
<dbReference type="Gene3D" id="3.90.180.10">
    <property type="entry name" value="Medium-chain alcohol dehydrogenases, catalytic domain"/>
    <property type="match status" value="1"/>
</dbReference>
<dbReference type="Pfam" id="PF00107">
    <property type="entry name" value="ADH_zinc_N"/>
    <property type="match status" value="1"/>
</dbReference>
<keyword evidence="2" id="KW-0560">Oxidoreductase</keyword>
<dbReference type="PANTHER" id="PTHR48106">
    <property type="entry name" value="QUINONE OXIDOREDUCTASE PIG3-RELATED"/>
    <property type="match status" value="1"/>
</dbReference>
<evidence type="ECO:0000259" key="3">
    <source>
        <dbReference type="SMART" id="SM00829"/>
    </source>
</evidence>
<evidence type="ECO:0000313" key="4">
    <source>
        <dbReference type="EMBL" id="MFF3343322.1"/>
    </source>
</evidence>
<organism evidence="4 5">
    <name type="scientific">Streptomyces flavidovirens</name>
    <dbReference type="NCBI Taxonomy" id="67298"/>
    <lineage>
        <taxon>Bacteria</taxon>
        <taxon>Bacillati</taxon>
        <taxon>Actinomycetota</taxon>
        <taxon>Actinomycetes</taxon>
        <taxon>Kitasatosporales</taxon>
        <taxon>Streptomycetaceae</taxon>
        <taxon>Streptomyces</taxon>
    </lineage>
</organism>
<keyword evidence="1" id="KW-0521">NADP</keyword>
<proteinExistence type="predicted"/>
<dbReference type="InterPro" id="IPR020843">
    <property type="entry name" value="ER"/>
</dbReference>
<dbReference type="InterPro" id="IPR013154">
    <property type="entry name" value="ADH-like_N"/>
</dbReference>
<feature type="domain" description="Enoyl reductase (ER)" evidence="3">
    <location>
        <begin position="10"/>
        <end position="322"/>
    </location>
</feature>
<dbReference type="RefSeq" id="WP_387899002.1">
    <property type="nucleotide sequence ID" value="NZ_JBIAPK010000014.1"/>
</dbReference>
<dbReference type="InterPro" id="IPR011032">
    <property type="entry name" value="GroES-like_sf"/>
</dbReference>
<dbReference type="InterPro" id="IPR013149">
    <property type="entry name" value="ADH-like_C"/>
</dbReference>
<reference evidence="4 5" key="1">
    <citation type="submission" date="2024-10" db="EMBL/GenBank/DDBJ databases">
        <title>The Natural Products Discovery Center: Release of the First 8490 Sequenced Strains for Exploring Actinobacteria Biosynthetic Diversity.</title>
        <authorList>
            <person name="Kalkreuter E."/>
            <person name="Kautsar S.A."/>
            <person name="Yang D."/>
            <person name="Bader C.D."/>
            <person name="Teijaro C.N."/>
            <person name="Fluegel L."/>
            <person name="Davis C.M."/>
            <person name="Simpson J.R."/>
            <person name="Lauterbach L."/>
            <person name="Steele A.D."/>
            <person name="Gui C."/>
            <person name="Meng S."/>
            <person name="Li G."/>
            <person name="Viehrig K."/>
            <person name="Ye F."/>
            <person name="Su P."/>
            <person name="Kiefer A.F."/>
            <person name="Nichols A."/>
            <person name="Cepeda A.J."/>
            <person name="Yan W."/>
            <person name="Fan B."/>
            <person name="Jiang Y."/>
            <person name="Adhikari A."/>
            <person name="Zheng C.-J."/>
            <person name="Schuster L."/>
            <person name="Cowan T.M."/>
            <person name="Smanski M.J."/>
            <person name="Chevrette M.G."/>
            <person name="De Carvalho L.P.S."/>
            <person name="Shen B."/>
        </authorList>
    </citation>
    <scope>NUCLEOTIDE SEQUENCE [LARGE SCALE GENOMIC DNA]</scope>
    <source>
        <strain evidence="4 5">NPDC003029</strain>
    </source>
</reference>
<evidence type="ECO:0000313" key="5">
    <source>
        <dbReference type="Proteomes" id="UP001601976"/>
    </source>
</evidence>
<dbReference type="Gene3D" id="3.40.50.720">
    <property type="entry name" value="NAD(P)-binding Rossmann-like Domain"/>
    <property type="match status" value="1"/>
</dbReference>
<dbReference type="CDD" id="cd08244">
    <property type="entry name" value="MDR_enoyl_red"/>
    <property type="match status" value="1"/>
</dbReference>
<dbReference type="PANTHER" id="PTHR48106:SF13">
    <property type="entry name" value="QUINONE OXIDOREDUCTASE-RELATED"/>
    <property type="match status" value="1"/>
</dbReference>
<dbReference type="Proteomes" id="UP001601976">
    <property type="component" value="Unassembled WGS sequence"/>
</dbReference>
<keyword evidence="5" id="KW-1185">Reference proteome</keyword>
<dbReference type="SMART" id="SM00829">
    <property type="entry name" value="PKS_ER"/>
    <property type="match status" value="1"/>
</dbReference>
<name>A0ABW6RRY6_9ACTN</name>
<dbReference type="Pfam" id="PF08240">
    <property type="entry name" value="ADH_N"/>
    <property type="match status" value="1"/>
</dbReference>
<evidence type="ECO:0000256" key="1">
    <source>
        <dbReference type="ARBA" id="ARBA00022857"/>
    </source>
</evidence>
<accession>A0ABW6RRY6</accession>
<sequence length="324" mass="33075">MHAIRLHAFGPAGNLTYEEVPGPVPAEGEVRIDVQASGVHLIETTLRRGLAVGPHEPPALPVTPGAEVAGIVGAVGPGVSTQWLGRRVVAQLELDGGYAEQAVVAVDALHRIPGGLDAETAVAVITTGSTAQGVLAVAQPTSEDVVLVMSAAGGLGSLFVQAARHAGAVVVGAAGGPAKAGRVRTLGAGIAVDYRDADWPAHVREALDGREVSVVLDGVGGRLGRQALELLGPGGRFLLHGWAAGEPTEITTRDLVERELTATWAIGPNMVPAGGWRELAARALDEAAAGRLVPLITRFPLARAADAHAALEARETEGKVVLTA</sequence>